<comment type="caution">
    <text evidence="1">The sequence shown here is derived from an EMBL/GenBank/DDBJ whole genome shotgun (WGS) entry which is preliminary data.</text>
</comment>
<dbReference type="EMBL" id="MLJW01006335">
    <property type="protein sequence ID" value="OIQ66829.1"/>
    <property type="molecule type" value="Genomic_DNA"/>
</dbReference>
<reference evidence="1" key="1">
    <citation type="submission" date="2016-10" db="EMBL/GenBank/DDBJ databases">
        <title>Sequence of Gallionella enrichment culture.</title>
        <authorList>
            <person name="Poehlein A."/>
            <person name="Muehling M."/>
            <person name="Daniel R."/>
        </authorList>
    </citation>
    <scope>NUCLEOTIDE SEQUENCE</scope>
</reference>
<accession>A0A1J5PTE2</accession>
<protein>
    <submittedName>
        <fullName evidence="1">Uncharacterized protein</fullName>
    </submittedName>
</protein>
<gene>
    <name evidence="1" type="ORF">GALL_516010</name>
</gene>
<name>A0A1J5PTE2_9ZZZZ</name>
<dbReference type="AlphaFoldDB" id="A0A1J5PTE2"/>
<proteinExistence type="predicted"/>
<evidence type="ECO:0000313" key="1">
    <source>
        <dbReference type="EMBL" id="OIQ66829.1"/>
    </source>
</evidence>
<sequence>MKNPKSAPTKSAPRPLKAGIAKQYLDLQELRAEVRRAEIRFGIRMHSPKGAMRPEQRSH</sequence>
<organism evidence="1">
    <name type="scientific">mine drainage metagenome</name>
    <dbReference type="NCBI Taxonomy" id="410659"/>
    <lineage>
        <taxon>unclassified sequences</taxon>
        <taxon>metagenomes</taxon>
        <taxon>ecological metagenomes</taxon>
    </lineage>
</organism>